<dbReference type="HOGENOM" id="CLU_004591_2_0_1"/>
<evidence type="ECO:0000313" key="2">
    <source>
        <dbReference type="Proteomes" id="UP000054477"/>
    </source>
</evidence>
<dbReference type="STRING" id="1095629.A0A0C9WLM4"/>
<accession>A0A0C9WLM4</accession>
<proteinExistence type="predicted"/>
<dbReference type="PANTHER" id="PTHR31912:SF34">
    <property type="entry name" value="NOTOCHORD-RELATED PROTEIN"/>
    <property type="match status" value="1"/>
</dbReference>
<dbReference type="OrthoDB" id="2506088at2759"/>
<reference evidence="1 2" key="1">
    <citation type="submission" date="2014-04" db="EMBL/GenBank/DDBJ databases">
        <authorList>
            <consortium name="DOE Joint Genome Institute"/>
            <person name="Kuo A."/>
            <person name="Kohler A."/>
            <person name="Nagy L.G."/>
            <person name="Floudas D."/>
            <person name="Copeland A."/>
            <person name="Barry K.W."/>
            <person name="Cichocki N."/>
            <person name="Veneault-Fourrey C."/>
            <person name="LaButti K."/>
            <person name="Lindquist E.A."/>
            <person name="Lipzen A."/>
            <person name="Lundell T."/>
            <person name="Morin E."/>
            <person name="Murat C."/>
            <person name="Sun H."/>
            <person name="Tunlid A."/>
            <person name="Henrissat B."/>
            <person name="Grigoriev I.V."/>
            <person name="Hibbett D.S."/>
            <person name="Martin F."/>
            <person name="Nordberg H.P."/>
            <person name="Cantor M.N."/>
            <person name="Hua S.X."/>
        </authorList>
    </citation>
    <scope>NUCLEOTIDE SEQUENCE [LARGE SCALE GENOMIC DNA]</scope>
    <source>
        <strain evidence="1 2">LaAM-08-1</strain>
    </source>
</reference>
<reference evidence="2" key="2">
    <citation type="submission" date="2015-01" db="EMBL/GenBank/DDBJ databases">
        <title>Evolutionary Origins and Diversification of the Mycorrhizal Mutualists.</title>
        <authorList>
            <consortium name="DOE Joint Genome Institute"/>
            <consortium name="Mycorrhizal Genomics Consortium"/>
            <person name="Kohler A."/>
            <person name="Kuo A."/>
            <person name="Nagy L.G."/>
            <person name="Floudas D."/>
            <person name="Copeland A."/>
            <person name="Barry K.W."/>
            <person name="Cichocki N."/>
            <person name="Veneault-Fourrey C."/>
            <person name="LaButti K."/>
            <person name="Lindquist E.A."/>
            <person name="Lipzen A."/>
            <person name="Lundell T."/>
            <person name="Morin E."/>
            <person name="Murat C."/>
            <person name="Riley R."/>
            <person name="Ohm R."/>
            <person name="Sun H."/>
            <person name="Tunlid A."/>
            <person name="Henrissat B."/>
            <person name="Grigoriev I.V."/>
            <person name="Hibbett D.S."/>
            <person name="Martin F."/>
        </authorList>
    </citation>
    <scope>NUCLEOTIDE SEQUENCE [LARGE SCALE GENOMIC DNA]</scope>
    <source>
        <strain evidence="2">LaAM-08-1</strain>
    </source>
</reference>
<evidence type="ECO:0000313" key="1">
    <source>
        <dbReference type="EMBL" id="KIJ90420.1"/>
    </source>
</evidence>
<protein>
    <submittedName>
        <fullName evidence="1">Uncharacterized protein</fullName>
    </submittedName>
</protein>
<gene>
    <name evidence="1" type="ORF">K443DRAFT_686767</name>
</gene>
<dbReference type="EMBL" id="KN839193">
    <property type="protein sequence ID" value="KIJ90420.1"/>
    <property type="molecule type" value="Genomic_DNA"/>
</dbReference>
<keyword evidence="2" id="KW-1185">Reference proteome</keyword>
<dbReference type="Proteomes" id="UP000054477">
    <property type="component" value="Unassembled WGS sequence"/>
</dbReference>
<organism evidence="1 2">
    <name type="scientific">Laccaria amethystina LaAM-08-1</name>
    <dbReference type="NCBI Taxonomy" id="1095629"/>
    <lineage>
        <taxon>Eukaryota</taxon>
        <taxon>Fungi</taxon>
        <taxon>Dikarya</taxon>
        <taxon>Basidiomycota</taxon>
        <taxon>Agaricomycotina</taxon>
        <taxon>Agaricomycetes</taxon>
        <taxon>Agaricomycetidae</taxon>
        <taxon>Agaricales</taxon>
        <taxon>Agaricineae</taxon>
        <taxon>Hydnangiaceae</taxon>
        <taxon>Laccaria</taxon>
    </lineage>
</organism>
<dbReference type="PANTHER" id="PTHR31912">
    <property type="entry name" value="IP13529P"/>
    <property type="match status" value="1"/>
</dbReference>
<name>A0A0C9WLM4_9AGAR</name>
<dbReference type="AlphaFoldDB" id="A0A0C9WLM4"/>
<sequence length="1022" mass="115515">MQVIQTDREQAMQLEAAHEESLEFAQLLQSGRLAAAITPHVAKPSTEEQEMWENYATAEKTFDTGLDPSLVAAEERKRLEKVATDSYLWSVVDNLSNEVQIDNELLLDELEQFDILNEILQDTHLDSVDVASLVAEDVHCRTFQSKAADAWAPYESKMIISNSLMNVFLWILQEAGAWDVPSLHRLREVQASIRKSSGVPTMQHTSPKGNVYSMNDPRTLVAMDWANPSVCNHLCRHPVIPSDGVISEVYHAQKWRKDMDRNMLSPMYDGGDRHYYIDEVARLKSGEFVIPIWWLEDEKGEVFADAYTITTDTSCRAHVNDSHPILIKARDLQRNFLDLKDMNLLPTWSNQTLNSGYPTRMPNPDHALAEGDPLYTSWIDLFCDDVSRNQSKNWNKHWNTYMNHRNLPRKLLQQEFHTHFVSSSPVASIPEQFHGVKQAIESTHKKPVKVRHGLSGAQMRFKIYVNSGPGDNPNQSEICGHIGGNGNHPCRKCHVGGLKEFKETDAGYHSLFQPAALRSGKETLADVESQVKLACLGIAQNAYTQHWINFLIGRARTLKKEHPERTVADIEKELLNWVEEHKADIYNPFLTLEGFDPAADTPVEILHTILLGIVKYLWHGSHSTWSAKQKETYSLKTIAQVNVFHVYDLVDSTQLLLTKAVGELSALLWVLEIRNMDEYLGDVELATANVLDLFAMVEPSKMTAKIKLHLLAHLKADILRFGPLLGVATESFECFNAIFRYCSIYSNHLTPSRDIAFQLASQEGLKHRLTGGWWKSVNGEWEQSGPSLCNFIHASPTLQALVGWTTTEPLVNGSFTLEPLKHDQNKRISAINSSEDAQSEWTHCQYTVAHSGDKCQMGSWIFTRSPLDARELVTGHIVEILANSKGDCTVVVLDTFQVILSARHHIYGMPMLARPNDETAYIVICSTGIDFLYNVQHDCPLAKCTASGKQALMQERVELGLFKTSIEHKPIERFVINTHVFHNAHLLRATLPRSIISPVCLQEDWYSLHAQCAETFRVAKAH</sequence>